<evidence type="ECO:0000256" key="1">
    <source>
        <dbReference type="PROSITE-ProRule" id="PRU00042"/>
    </source>
</evidence>
<proteinExistence type="predicted"/>
<gene>
    <name evidence="3" type="ORF">g.27285</name>
</gene>
<dbReference type="Gene3D" id="3.30.160.60">
    <property type="entry name" value="Classic Zinc Finger"/>
    <property type="match status" value="1"/>
</dbReference>
<keyword evidence="1" id="KW-0862">Zinc</keyword>
<protein>
    <recommendedName>
        <fullName evidence="2">C2H2-type domain-containing protein</fullName>
    </recommendedName>
</protein>
<accession>A0A1B6E8N9</accession>
<dbReference type="InterPro" id="IPR013087">
    <property type="entry name" value="Znf_C2H2_type"/>
</dbReference>
<evidence type="ECO:0000313" key="3">
    <source>
        <dbReference type="EMBL" id="JAS34293.1"/>
    </source>
</evidence>
<name>A0A1B6E8N9_9HEMI</name>
<organism evidence="3">
    <name type="scientific">Clastoptera arizonana</name>
    <name type="common">Arizona spittle bug</name>
    <dbReference type="NCBI Taxonomy" id="38151"/>
    <lineage>
        <taxon>Eukaryota</taxon>
        <taxon>Metazoa</taxon>
        <taxon>Ecdysozoa</taxon>
        <taxon>Arthropoda</taxon>
        <taxon>Hexapoda</taxon>
        <taxon>Insecta</taxon>
        <taxon>Pterygota</taxon>
        <taxon>Neoptera</taxon>
        <taxon>Paraneoptera</taxon>
        <taxon>Hemiptera</taxon>
        <taxon>Auchenorrhyncha</taxon>
        <taxon>Cercopoidea</taxon>
        <taxon>Clastopteridae</taxon>
        <taxon>Clastoptera</taxon>
    </lineage>
</organism>
<keyword evidence="1" id="KW-0863">Zinc-finger</keyword>
<keyword evidence="1" id="KW-0479">Metal-binding</keyword>
<dbReference type="AlphaFoldDB" id="A0A1B6E8N9"/>
<dbReference type="SUPFAM" id="SSF57667">
    <property type="entry name" value="beta-beta-alpha zinc fingers"/>
    <property type="match status" value="1"/>
</dbReference>
<dbReference type="InterPro" id="IPR036236">
    <property type="entry name" value="Znf_C2H2_sf"/>
</dbReference>
<dbReference type="GO" id="GO:0008270">
    <property type="term" value="F:zinc ion binding"/>
    <property type="evidence" value="ECO:0007669"/>
    <property type="project" value="UniProtKB-KW"/>
</dbReference>
<sequence>MPMDIKKEPLDSDSIVQCLIDIKEEPFHLDLKDECVMEIKKEVFDSDLKDECLMDIKKEAIDLDSMDECLIDIPTRNASEGPETDPLEEVEMKEEIFEVRGDSDYFQNQDLIKVQESRDVQNKKLFELETRHKLFDCEFCKAKFNCQKSLITHKQIHNGEKPLECIMKIHNKEKKI</sequence>
<evidence type="ECO:0000259" key="2">
    <source>
        <dbReference type="PROSITE" id="PS50157"/>
    </source>
</evidence>
<dbReference type="PROSITE" id="PS00028">
    <property type="entry name" value="ZINC_FINGER_C2H2_1"/>
    <property type="match status" value="1"/>
</dbReference>
<dbReference type="PROSITE" id="PS50157">
    <property type="entry name" value="ZINC_FINGER_C2H2_2"/>
    <property type="match status" value="1"/>
</dbReference>
<dbReference type="EMBL" id="GEDC01003005">
    <property type="protein sequence ID" value="JAS34293.1"/>
    <property type="molecule type" value="Transcribed_RNA"/>
</dbReference>
<reference evidence="3" key="1">
    <citation type="submission" date="2015-12" db="EMBL/GenBank/DDBJ databases">
        <title>De novo transcriptome assembly of four potential Pierce s Disease insect vectors from Arizona vineyards.</title>
        <authorList>
            <person name="Tassone E.E."/>
        </authorList>
    </citation>
    <scope>NUCLEOTIDE SEQUENCE</scope>
</reference>
<feature type="domain" description="C2H2-type" evidence="2">
    <location>
        <begin position="135"/>
        <end position="162"/>
    </location>
</feature>